<comment type="caution">
    <text evidence="1">The sequence shown here is derived from an EMBL/GenBank/DDBJ whole genome shotgun (WGS) entry which is preliminary data.</text>
</comment>
<evidence type="ECO:0000313" key="2">
    <source>
        <dbReference type="Proteomes" id="UP000050525"/>
    </source>
</evidence>
<evidence type="ECO:0000313" key="1">
    <source>
        <dbReference type="EMBL" id="KYO28696.1"/>
    </source>
</evidence>
<gene>
    <name evidence="1" type="ORF">Y1Q_0016043</name>
</gene>
<proteinExistence type="predicted"/>
<reference evidence="1 2" key="1">
    <citation type="journal article" date="2012" name="Genome Biol.">
        <title>Sequencing three crocodilian genomes to illuminate the evolution of archosaurs and amniotes.</title>
        <authorList>
            <person name="St John J.A."/>
            <person name="Braun E.L."/>
            <person name="Isberg S.R."/>
            <person name="Miles L.G."/>
            <person name="Chong A.Y."/>
            <person name="Gongora J."/>
            <person name="Dalzell P."/>
            <person name="Moran C."/>
            <person name="Bed'hom B."/>
            <person name="Abzhanov A."/>
            <person name="Burgess S.C."/>
            <person name="Cooksey A.M."/>
            <person name="Castoe T.A."/>
            <person name="Crawford N.G."/>
            <person name="Densmore L.D."/>
            <person name="Drew J.C."/>
            <person name="Edwards S.V."/>
            <person name="Faircloth B.C."/>
            <person name="Fujita M.K."/>
            <person name="Greenwold M.J."/>
            <person name="Hoffmann F.G."/>
            <person name="Howard J.M."/>
            <person name="Iguchi T."/>
            <person name="Janes D.E."/>
            <person name="Khan S.Y."/>
            <person name="Kohno S."/>
            <person name="de Koning A.J."/>
            <person name="Lance S.L."/>
            <person name="McCarthy F.M."/>
            <person name="McCormack J.E."/>
            <person name="Merchant M.E."/>
            <person name="Peterson D.G."/>
            <person name="Pollock D.D."/>
            <person name="Pourmand N."/>
            <person name="Raney B.J."/>
            <person name="Roessler K.A."/>
            <person name="Sanford J.R."/>
            <person name="Sawyer R.H."/>
            <person name="Schmidt C.J."/>
            <person name="Triplett E.W."/>
            <person name="Tuberville T.D."/>
            <person name="Venegas-Anaya M."/>
            <person name="Howard J.T."/>
            <person name="Jarvis E.D."/>
            <person name="Guillette L.J.Jr."/>
            <person name="Glenn T.C."/>
            <person name="Green R.E."/>
            <person name="Ray D.A."/>
        </authorList>
    </citation>
    <scope>NUCLEOTIDE SEQUENCE [LARGE SCALE GENOMIC DNA]</scope>
    <source>
        <strain evidence="1">KSC_2009_1</strain>
    </source>
</reference>
<protein>
    <submittedName>
        <fullName evidence="1">Uncharacterized protein</fullName>
    </submittedName>
</protein>
<dbReference type="Proteomes" id="UP000050525">
    <property type="component" value="Unassembled WGS sequence"/>
</dbReference>
<organism evidence="1 2">
    <name type="scientific">Alligator mississippiensis</name>
    <name type="common">American alligator</name>
    <dbReference type="NCBI Taxonomy" id="8496"/>
    <lineage>
        <taxon>Eukaryota</taxon>
        <taxon>Metazoa</taxon>
        <taxon>Chordata</taxon>
        <taxon>Craniata</taxon>
        <taxon>Vertebrata</taxon>
        <taxon>Euteleostomi</taxon>
        <taxon>Archelosauria</taxon>
        <taxon>Archosauria</taxon>
        <taxon>Crocodylia</taxon>
        <taxon>Alligatoridae</taxon>
        <taxon>Alligatorinae</taxon>
        <taxon>Alligator</taxon>
    </lineage>
</organism>
<name>A0A151MVX5_ALLMI</name>
<dbReference type="AlphaFoldDB" id="A0A151MVX5"/>
<sequence length="67" mass="7225">MIPCTSDEDQCIEFTGILVAGNVTLLKSAFGCGSPGICDKRFGVTKYIKNTFDILTDVACYPAPHHT</sequence>
<keyword evidence="2" id="KW-1185">Reference proteome</keyword>
<dbReference type="EMBL" id="AKHW03004822">
    <property type="protein sequence ID" value="KYO28696.1"/>
    <property type="molecule type" value="Genomic_DNA"/>
</dbReference>
<accession>A0A151MVX5</accession>